<gene>
    <name evidence="2" type="ORF">K1Y79_08345</name>
</gene>
<name>A0ABS7G9L1_9BACT</name>
<sequence>MPVPTSTYPCPSCSRTITFTSPHTTVKVCECGTVINKMGDGSFIPRPFHTIADKASVIAPGTHGQWNGKTFTVLGRFRTWNEETVINYWTIIFQDENPAYLVEGYGIYAIHLPRQTPSELKGDVIRNLKPGNKKVLNGEEYMLLRKETSRKWDVEGELYIPECNTTFLTYDFSSASGNIIHIIEYWPQVQPAFEVHYTTFSALSLTNKRPYENNGMTFRCQCGNVIQVSTFPYAQSAACGNCSQPYVYKNLLDFTPATYNKKAKPSPSITPGAAGMIKGINYKVIGYIMKEERNPHKARWTEYTLFNEQEGYAFLSEFEGHWIYLREYGKTPVPQDMLTEGFRYEGKEYDLFNSYSFSVISAQGEFPANPFNDGSVQCWEFISPPIMWSREESATEGIAWFKGQHVTDKELQEAFGDAATLPIKLGTGALQPNGYVNLKDMVKYTLAAVAILILIHLSVASVNERKLLVDNEVYFNDSTNTQTSVVGDVYLNKSSSNVMLEISSSLDNTWVEVEATLVNKSSGKEYSVSKGIEYYSGMDDGESWSEGNRKAEVYMSSIPGGDYTLQLTAMRDASFRPAHSYHVTAYYNVSSMHNLWICLGLLLIWPIFKYITTYYSEKRRWSNSPYSRFNYDS</sequence>
<dbReference type="InterPro" id="IPR025235">
    <property type="entry name" value="DUF4178"/>
</dbReference>
<protein>
    <submittedName>
        <fullName evidence="2">DUF4178 domain-containing protein</fullName>
    </submittedName>
</protein>
<accession>A0ABS7G9L1</accession>
<dbReference type="Proteomes" id="UP000812961">
    <property type="component" value="Unassembled WGS sequence"/>
</dbReference>
<dbReference type="RefSeq" id="WP_220249518.1">
    <property type="nucleotide sequence ID" value="NZ_JAICCF010000001.1"/>
</dbReference>
<keyword evidence="3" id="KW-1185">Reference proteome</keyword>
<reference evidence="2 3" key="1">
    <citation type="submission" date="2021-08" db="EMBL/GenBank/DDBJ databases">
        <title>The genome sequence of Chitinophaga sp. B61.</title>
        <authorList>
            <person name="Zhang X."/>
        </authorList>
    </citation>
    <scope>NUCLEOTIDE SEQUENCE [LARGE SCALE GENOMIC DNA]</scope>
    <source>
        <strain evidence="2 3">B61</strain>
    </source>
</reference>
<feature type="domain" description="DUF4178" evidence="1">
    <location>
        <begin position="271"/>
        <end position="406"/>
    </location>
</feature>
<dbReference type="EMBL" id="JAICCF010000001">
    <property type="protein sequence ID" value="MBW8684340.1"/>
    <property type="molecule type" value="Genomic_DNA"/>
</dbReference>
<evidence type="ECO:0000313" key="3">
    <source>
        <dbReference type="Proteomes" id="UP000812961"/>
    </source>
</evidence>
<evidence type="ECO:0000313" key="2">
    <source>
        <dbReference type="EMBL" id="MBW8684340.1"/>
    </source>
</evidence>
<organism evidence="2 3">
    <name type="scientific">Chitinophaga rhizophila</name>
    <dbReference type="NCBI Taxonomy" id="2866212"/>
    <lineage>
        <taxon>Bacteria</taxon>
        <taxon>Pseudomonadati</taxon>
        <taxon>Bacteroidota</taxon>
        <taxon>Chitinophagia</taxon>
        <taxon>Chitinophagales</taxon>
        <taxon>Chitinophagaceae</taxon>
        <taxon>Chitinophaga</taxon>
    </lineage>
</organism>
<comment type="caution">
    <text evidence="2">The sequence shown here is derived from an EMBL/GenBank/DDBJ whole genome shotgun (WGS) entry which is preliminary data.</text>
</comment>
<dbReference type="Pfam" id="PF13785">
    <property type="entry name" value="DUF4178"/>
    <property type="match status" value="1"/>
</dbReference>
<evidence type="ECO:0000259" key="1">
    <source>
        <dbReference type="Pfam" id="PF13785"/>
    </source>
</evidence>
<proteinExistence type="predicted"/>